<dbReference type="AlphaFoldDB" id="A0A822YPW1"/>
<evidence type="ECO:0000313" key="1">
    <source>
        <dbReference type="EMBL" id="DAD34133.1"/>
    </source>
</evidence>
<proteinExistence type="predicted"/>
<sequence length="97" mass="11070">MAQHHLNNILSCRKPPLSTLQYSIIGSTIPLRNILTLHPLVSPIEFFAWLNTTETTFYPVENFCNMNQALLFLSLNLFPKSTFLSLQLSSKNFNIIS</sequence>
<reference evidence="1 2" key="1">
    <citation type="journal article" date="2020" name="Mol. Biol. Evol.">
        <title>Distinct Expression and Methylation Patterns for Genes with Different Fates following a Single Whole-Genome Duplication in Flowering Plants.</title>
        <authorList>
            <person name="Shi T."/>
            <person name="Rahmani R.S."/>
            <person name="Gugger P.F."/>
            <person name="Wang M."/>
            <person name="Li H."/>
            <person name="Zhang Y."/>
            <person name="Li Z."/>
            <person name="Wang Q."/>
            <person name="Van de Peer Y."/>
            <person name="Marchal K."/>
            <person name="Chen J."/>
        </authorList>
    </citation>
    <scope>NUCLEOTIDE SEQUENCE [LARGE SCALE GENOMIC DNA]</scope>
    <source>
        <tissue evidence="1">Leaf</tissue>
    </source>
</reference>
<comment type="caution">
    <text evidence="1">The sequence shown here is derived from an EMBL/GenBank/DDBJ whole genome shotgun (WGS) entry which is preliminary data.</text>
</comment>
<organism evidence="1 2">
    <name type="scientific">Nelumbo nucifera</name>
    <name type="common">Sacred lotus</name>
    <dbReference type="NCBI Taxonomy" id="4432"/>
    <lineage>
        <taxon>Eukaryota</taxon>
        <taxon>Viridiplantae</taxon>
        <taxon>Streptophyta</taxon>
        <taxon>Embryophyta</taxon>
        <taxon>Tracheophyta</taxon>
        <taxon>Spermatophyta</taxon>
        <taxon>Magnoliopsida</taxon>
        <taxon>Proteales</taxon>
        <taxon>Nelumbonaceae</taxon>
        <taxon>Nelumbo</taxon>
    </lineage>
</organism>
<dbReference type="EMBL" id="DUZY01000004">
    <property type="protein sequence ID" value="DAD34133.1"/>
    <property type="molecule type" value="Genomic_DNA"/>
</dbReference>
<name>A0A822YPW1_NELNU</name>
<protein>
    <submittedName>
        <fullName evidence="1">Uncharacterized protein</fullName>
    </submittedName>
</protein>
<dbReference type="Proteomes" id="UP000607653">
    <property type="component" value="Unassembled WGS sequence"/>
</dbReference>
<evidence type="ECO:0000313" key="2">
    <source>
        <dbReference type="Proteomes" id="UP000607653"/>
    </source>
</evidence>
<gene>
    <name evidence="1" type="ORF">HUJ06_004773</name>
</gene>
<accession>A0A822YPW1</accession>
<keyword evidence="2" id="KW-1185">Reference proteome</keyword>